<gene>
    <name evidence="1" type="ORF">A2042_09985</name>
</gene>
<evidence type="ECO:0000313" key="1">
    <source>
        <dbReference type="EMBL" id="OGL40189.1"/>
    </source>
</evidence>
<reference evidence="1 2" key="1">
    <citation type="journal article" date="2016" name="Nat. Commun.">
        <title>Thousands of microbial genomes shed light on interconnected biogeochemical processes in an aquifer system.</title>
        <authorList>
            <person name="Anantharaman K."/>
            <person name="Brown C.T."/>
            <person name="Hug L.A."/>
            <person name="Sharon I."/>
            <person name="Castelle C.J."/>
            <person name="Probst A.J."/>
            <person name="Thomas B.C."/>
            <person name="Singh A."/>
            <person name="Wilkins M.J."/>
            <person name="Karaoz U."/>
            <person name="Brodie E.L."/>
            <person name="Williams K.H."/>
            <person name="Hubbard S.S."/>
            <person name="Banfield J.F."/>
        </authorList>
    </citation>
    <scope>NUCLEOTIDE SEQUENCE [LARGE SCALE GENOMIC DNA]</scope>
</reference>
<proteinExistence type="predicted"/>
<accession>A0A1F7RF74</accession>
<comment type="caution">
    <text evidence="1">The sequence shown here is derived from an EMBL/GenBank/DDBJ whole genome shotgun (WGS) entry which is preliminary data.</text>
</comment>
<dbReference type="AlphaFoldDB" id="A0A1F7RF74"/>
<dbReference type="Proteomes" id="UP000178526">
    <property type="component" value="Unassembled WGS sequence"/>
</dbReference>
<organism evidence="1 2">
    <name type="scientific">Candidatus Schekmanbacteria bacterium GWA2_38_11</name>
    <dbReference type="NCBI Taxonomy" id="1817876"/>
    <lineage>
        <taxon>Bacteria</taxon>
        <taxon>Candidatus Schekmaniibacteriota</taxon>
    </lineage>
</organism>
<dbReference type="EMBL" id="MGDB01000106">
    <property type="protein sequence ID" value="OGL40189.1"/>
    <property type="molecule type" value="Genomic_DNA"/>
</dbReference>
<evidence type="ECO:0000313" key="2">
    <source>
        <dbReference type="Proteomes" id="UP000178526"/>
    </source>
</evidence>
<sequence length="65" mass="7590">MFLILKLLIFKFLESTGGNAIFVPELILPLKKIFITIYQIVNMNNLITIIVRKENKEIFLLILVK</sequence>
<protein>
    <submittedName>
        <fullName evidence="1">Uncharacterized protein</fullName>
    </submittedName>
</protein>
<name>A0A1F7RF74_9BACT</name>